<proteinExistence type="predicted"/>
<keyword evidence="2" id="KW-1185">Reference proteome</keyword>
<comment type="caution">
    <text evidence="1">The sequence shown here is derived from an EMBL/GenBank/DDBJ whole genome shotgun (WGS) entry which is preliminary data.</text>
</comment>
<dbReference type="OrthoDB" id="288942at2759"/>
<dbReference type="Proteomes" id="UP000775872">
    <property type="component" value="Unassembled WGS sequence"/>
</dbReference>
<name>A0A9N9YW72_9HYPO</name>
<sequence length="326" mass="38091">MVDIKNISFPVPHVTPDAVTKNIFPVYVSISPQEIKPQTDSPLFKLSAEIRQQIYEYVFQTEPNQGKKFPLRRSWRRPGVEGRPHIHTNLLRTCKLIYVEGWAIPTLNTTMIIHEGSEVDRMPGKTNATVSHPSQLLLGLPAWQVLLLQHVQITLSQHQLENGVMEAWLTTLHKARCSAAYYVQRFIKQKCFDTPLLQDFAKAGLMNTKIQDLTVRLNRQDWWCWSFDPIEPPKAKDEMFEAPGPEGEDSPEEKTSFMVWDGQVRKESWERGKTDHGIWWMQKKGMEDDGRKIETRYIRFVQERFVEPANNPRKRKWTRPPRIAQF</sequence>
<evidence type="ECO:0000313" key="1">
    <source>
        <dbReference type="EMBL" id="CAH0044998.1"/>
    </source>
</evidence>
<reference evidence="2" key="1">
    <citation type="submission" date="2019-06" db="EMBL/GenBank/DDBJ databases">
        <authorList>
            <person name="Broberg M."/>
        </authorList>
    </citation>
    <scope>NUCLEOTIDE SEQUENCE [LARGE SCALE GENOMIC DNA]</scope>
</reference>
<dbReference type="PANTHER" id="PTHR42085:SF2">
    <property type="entry name" value="F-BOX DOMAIN-CONTAINING PROTEIN"/>
    <property type="match status" value="1"/>
</dbReference>
<accession>A0A9N9YW72</accession>
<dbReference type="EMBL" id="CABFOC020000007">
    <property type="protein sequence ID" value="CAH0044998.1"/>
    <property type="molecule type" value="Genomic_DNA"/>
</dbReference>
<dbReference type="InterPro" id="IPR038883">
    <property type="entry name" value="AN11006-like"/>
</dbReference>
<dbReference type="AlphaFoldDB" id="A0A9N9YW72"/>
<organism evidence="1 2">
    <name type="scientific">Clonostachys solani</name>
    <dbReference type="NCBI Taxonomy" id="160281"/>
    <lineage>
        <taxon>Eukaryota</taxon>
        <taxon>Fungi</taxon>
        <taxon>Dikarya</taxon>
        <taxon>Ascomycota</taxon>
        <taxon>Pezizomycotina</taxon>
        <taxon>Sordariomycetes</taxon>
        <taxon>Hypocreomycetidae</taxon>
        <taxon>Hypocreales</taxon>
        <taxon>Bionectriaceae</taxon>
        <taxon>Clonostachys</taxon>
    </lineage>
</organism>
<dbReference type="PANTHER" id="PTHR42085">
    <property type="entry name" value="F-BOX DOMAIN-CONTAINING PROTEIN"/>
    <property type="match status" value="1"/>
</dbReference>
<protein>
    <submittedName>
        <fullName evidence="1">Uncharacterized protein</fullName>
    </submittedName>
</protein>
<gene>
    <name evidence="1" type="ORF">CSOL1703_00010740</name>
</gene>
<reference evidence="1 2" key="2">
    <citation type="submission" date="2021-10" db="EMBL/GenBank/DDBJ databases">
        <authorList>
            <person name="Piombo E."/>
        </authorList>
    </citation>
    <scope>NUCLEOTIDE SEQUENCE [LARGE SCALE GENOMIC DNA]</scope>
</reference>
<evidence type="ECO:0000313" key="2">
    <source>
        <dbReference type="Proteomes" id="UP000775872"/>
    </source>
</evidence>